<name>A0ABN2XDR4_9ACTN</name>
<sequence length="244" mass="24534">MSPVPDLVIARRFNGPPDSANGGYACGRLAALAEAAGHLDGCAAVTLHLPVPLDSPLTYRVSGRRGHAWHGDDLVASVAGGGAGLPAPPPVGPAQAGAAEAAFDGAGHPFPGCFVCGTARPRDGMGLRPGPVAGSPGTVACAWTPGPDLADENGRIRAEFVWSALDCPGGWTADPARRPRVLGRMTAAVGELPLAGARLVLVGRLERLDRRTAAISTALYGTAHGRPLAVAGSVWVALDGAATG</sequence>
<dbReference type="InterPro" id="IPR029069">
    <property type="entry name" value="HotDog_dom_sf"/>
</dbReference>
<dbReference type="RefSeq" id="WP_344287479.1">
    <property type="nucleotide sequence ID" value="NZ_BAAAPF010000005.1"/>
</dbReference>
<dbReference type="SUPFAM" id="SSF54637">
    <property type="entry name" value="Thioesterase/thiol ester dehydrase-isomerase"/>
    <property type="match status" value="1"/>
</dbReference>
<proteinExistence type="predicted"/>
<dbReference type="EMBL" id="BAAAPF010000005">
    <property type="protein sequence ID" value="GAA2109268.1"/>
    <property type="molecule type" value="Genomic_DNA"/>
</dbReference>
<dbReference type="Proteomes" id="UP001500443">
    <property type="component" value="Unassembled WGS sequence"/>
</dbReference>
<dbReference type="Gene3D" id="3.10.129.10">
    <property type="entry name" value="Hotdog Thioesterase"/>
    <property type="match status" value="1"/>
</dbReference>
<organism evidence="1 2">
    <name type="scientific">Streptomyces synnematoformans</name>
    <dbReference type="NCBI Taxonomy" id="415721"/>
    <lineage>
        <taxon>Bacteria</taxon>
        <taxon>Bacillati</taxon>
        <taxon>Actinomycetota</taxon>
        <taxon>Actinomycetes</taxon>
        <taxon>Kitasatosporales</taxon>
        <taxon>Streptomycetaceae</taxon>
        <taxon>Streptomyces</taxon>
    </lineage>
</organism>
<keyword evidence="2" id="KW-1185">Reference proteome</keyword>
<evidence type="ECO:0000313" key="1">
    <source>
        <dbReference type="EMBL" id="GAA2109268.1"/>
    </source>
</evidence>
<comment type="caution">
    <text evidence="1">The sequence shown here is derived from an EMBL/GenBank/DDBJ whole genome shotgun (WGS) entry which is preliminary data.</text>
</comment>
<evidence type="ECO:0000313" key="2">
    <source>
        <dbReference type="Proteomes" id="UP001500443"/>
    </source>
</evidence>
<reference evidence="1 2" key="1">
    <citation type="journal article" date="2019" name="Int. J. Syst. Evol. Microbiol.">
        <title>The Global Catalogue of Microorganisms (GCM) 10K type strain sequencing project: providing services to taxonomists for standard genome sequencing and annotation.</title>
        <authorList>
            <consortium name="The Broad Institute Genomics Platform"/>
            <consortium name="The Broad Institute Genome Sequencing Center for Infectious Disease"/>
            <person name="Wu L."/>
            <person name="Ma J."/>
        </authorList>
    </citation>
    <scope>NUCLEOTIDE SEQUENCE [LARGE SCALE GENOMIC DNA]</scope>
    <source>
        <strain evidence="1 2">JCM 15481</strain>
    </source>
</reference>
<gene>
    <name evidence="1" type="ORF">GCM10009802_05560</name>
</gene>
<accession>A0ABN2XDR4</accession>
<protein>
    <submittedName>
        <fullName evidence="1">Uncharacterized protein</fullName>
    </submittedName>
</protein>